<dbReference type="GO" id="GO:0030245">
    <property type="term" value="P:cellulose catabolic process"/>
    <property type="evidence" value="ECO:0007669"/>
    <property type="project" value="UniProtKB-KW"/>
</dbReference>
<dbReference type="eggNOG" id="COG1191">
    <property type="taxonomic scope" value="Bacteria"/>
</dbReference>
<feature type="compositionally biased region" description="Low complexity" evidence="2">
    <location>
        <begin position="334"/>
        <end position="359"/>
    </location>
</feature>
<evidence type="ECO:0000256" key="1">
    <source>
        <dbReference type="ARBA" id="ARBA00023001"/>
    </source>
</evidence>
<keyword evidence="1" id="KW-0624">Polysaccharide degradation</keyword>
<evidence type="ECO:0000313" key="5">
    <source>
        <dbReference type="EMBL" id="KNY29276.1"/>
    </source>
</evidence>
<dbReference type="OrthoDB" id="3190733at2"/>
<comment type="caution">
    <text evidence="5">The sequence shown here is derived from an EMBL/GenBank/DDBJ whole genome shotgun (WGS) entry which is preliminary data.</text>
</comment>
<keyword evidence="3" id="KW-0472">Membrane</keyword>
<protein>
    <submittedName>
        <fullName evidence="5">Anti-sigma factor RsgI, N-terminal</fullName>
    </submittedName>
</protein>
<keyword evidence="3" id="KW-1133">Transmembrane helix</keyword>
<feature type="domain" description="RsgI N-terminal anti-sigma" evidence="4">
    <location>
        <begin position="223"/>
        <end position="270"/>
    </location>
</feature>
<proteinExistence type="predicted"/>
<dbReference type="Gene3D" id="2.60.40.10">
    <property type="entry name" value="Immunoglobulins"/>
    <property type="match status" value="1"/>
</dbReference>
<dbReference type="STRING" id="398512.Bccel_4550"/>
<dbReference type="GO" id="GO:0003700">
    <property type="term" value="F:DNA-binding transcription factor activity"/>
    <property type="evidence" value="ECO:0007669"/>
    <property type="project" value="InterPro"/>
</dbReference>
<feature type="compositionally biased region" description="Low complexity" evidence="2">
    <location>
        <begin position="408"/>
        <end position="426"/>
    </location>
</feature>
<evidence type="ECO:0000313" key="6">
    <source>
        <dbReference type="Proteomes" id="UP000036923"/>
    </source>
</evidence>
<keyword evidence="6" id="KW-1185">Reference proteome</keyword>
<dbReference type="PROSITE" id="PS51849">
    <property type="entry name" value="RSGI_N"/>
    <property type="match status" value="1"/>
</dbReference>
<dbReference type="GO" id="GO:0006352">
    <property type="term" value="P:DNA-templated transcription initiation"/>
    <property type="evidence" value="ECO:0007669"/>
    <property type="project" value="InterPro"/>
</dbReference>
<dbReference type="EMBL" id="LGTC01000001">
    <property type="protein sequence ID" value="KNY29276.1"/>
    <property type="molecule type" value="Genomic_DNA"/>
</dbReference>
<dbReference type="Proteomes" id="UP000036923">
    <property type="component" value="Unassembled WGS sequence"/>
</dbReference>
<reference evidence="6" key="1">
    <citation type="submission" date="2015-07" db="EMBL/GenBank/DDBJ databases">
        <title>Near-Complete Genome Sequence of the Cellulolytic Bacterium Bacteroides (Pseudobacteroides) cellulosolvens ATCC 35603.</title>
        <authorList>
            <person name="Dassa B."/>
            <person name="Utturkar S.M."/>
            <person name="Klingeman D.M."/>
            <person name="Hurt R.A."/>
            <person name="Keller M."/>
            <person name="Xu J."/>
            <person name="Reddy Y.H.K."/>
            <person name="Borovok I."/>
            <person name="Grinberg I.R."/>
            <person name="Lamed R."/>
            <person name="Zhivin O."/>
            <person name="Bayer E.A."/>
            <person name="Brown S.D."/>
        </authorList>
    </citation>
    <scope>NUCLEOTIDE SEQUENCE [LARGE SCALE GENOMIC DNA]</scope>
    <source>
        <strain evidence="6">DSM 2933</strain>
    </source>
</reference>
<keyword evidence="3" id="KW-0812">Transmembrane</keyword>
<accession>A0A0L6JTW1</accession>
<dbReference type="InterPro" id="IPR013783">
    <property type="entry name" value="Ig-like_fold"/>
</dbReference>
<organism evidence="5 6">
    <name type="scientific">Pseudobacteroides cellulosolvens ATCC 35603 = DSM 2933</name>
    <dbReference type="NCBI Taxonomy" id="398512"/>
    <lineage>
        <taxon>Bacteria</taxon>
        <taxon>Bacillati</taxon>
        <taxon>Bacillota</taxon>
        <taxon>Clostridia</taxon>
        <taxon>Eubacteriales</taxon>
        <taxon>Oscillospiraceae</taxon>
        <taxon>Pseudobacteroides</taxon>
    </lineage>
</organism>
<feature type="compositionally biased region" description="Low complexity" evidence="2">
    <location>
        <begin position="312"/>
        <end position="326"/>
    </location>
</feature>
<dbReference type="Pfam" id="PF12791">
    <property type="entry name" value="RsgI_N"/>
    <property type="match status" value="1"/>
</dbReference>
<keyword evidence="1" id="KW-0136">Cellulose degradation</keyword>
<evidence type="ECO:0000256" key="3">
    <source>
        <dbReference type="SAM" id="Phobius"/>
    </source>
</evidence>
<gene>
    <name evidence="5" type="ORF">Bccel_4550</name>
</gene>
<feature type="transmembrane region" description="Helical" evidence="3">
    <location>
        <begin position="278"/>
        <end position="298"/>
    </location>
</feature>
<evidence type="ECO:0000259" key="4">
    <source>
        <dbReference type="PROSITE" id="PS51849"/>
    </source>
</evidence>
<dbReference type="InterPro" id="IPR024449">
    <property type="entry name" value="Anti-sigma_RsgI_N"/>
</dbReference>
<dbReference type="SUPFAM" id="SSF81296">
    <property type="entry name" value="E set domains"/>
    <property type="match status" value="1"/>
</dbReference>
<dbReference type="eggNOG" id="COG2755">
    <property type="taxonomic scope" value="Bacteria"/>
</dbReference>
<dbReference type="SUPFAM" id="SSF88946">
    <property type="entry name" value="Sigma2 domain of RNA polymerase sigma factors"/>
    <property type="match status" value="1"/>
</dbReference>
<name>A0A0L6JTW1_9FIRM</name>
<keyword evidence="1" id="KW-0119">Carbohydrate metabolism</keyword>
<sequence>MESIYNILKEVKNGSPELRQNFIENNKDFIIRVVGNAFGKSAIVKNSDEFNLGISAFNYSIDNFNIEAHGDFFEYAEKNIKKWARDMLIRNAQGTSQNNFSYNESCYDKNCELSEELSIFKNALWKYGITMKDLISSTPKSSYLIMRAVRLAKDLSKSNEFTRNLVYSSKIELSYVEKDNTDRKILKQNYKYIVALCLIMKSKLEVTKGYIKNVDLSWNLSEYAGVVLEIKGNKAIIMTEDCRFLCIKKPFNTSIGNEVNYKNYYTPKSKFSHIKNKALAGCLAAAALFMILVFIMFIQSSDKKQNMVLSENSSRSDSSLDNNDNNQPKDISDESSNSLLADSSSGTATSSKSVGNAKNDNSKSNKKSKASTPKPIDKMSLPAVNSPGVKKTPGNAKDYPTKGIKPGANKSSPTKSTASTKPTNSPDKLSIASPPHTEQSDHITVIRATGEPGNVTISSDKHTVKVGEDFTIISIMTGGNNGTEWLLLENGKVISTLKRVDNTPDSQTVMRIITAEKTGTYTYRCAFVNSFGRTESPSIEVIVSN</sequence>
<dbReference type="RefSeq" id="WP_036935820.1">
    <property type="nucleotide sequence ID" value="NZ_JQKC01000001.1"/>
</dbReference>
<dbReference type="AlphaFoldDB" id="A0A0L6JTW1"/>
<feature type="region of interest" description="Disordered" evidence="2">
    <location>
        <begin position="309"/>
        <end position="440"/>
    </location>
</feature>
<evidence type="ECO:0000256" key="2">
    <source>
        <dbReference type="SAM" id="MobiDB-lite"/>
    </source>
</evidence>
<dbReference type="InterPro" id="IPR013325">
    <property type="entry name" value="RNA_pol_sigma_r2"/>
</dbReference>
<dbReference type="InterPro" id="IPR014756">
    <property type="entry name" value="Ig_E-set"/>
</dbReference>